<dbReference type="EMBL" id="CAJOBA010036466">
    <property type="protein sequence ID" value="CAF4023552.1"/>
    <property type="molecule type" value="Genomic_DNA"/>
</dbReference>
<evidence type="ECO:0000313" key="5">
    <source>
        <dbReference type="EMBL" id="CAF4359736.1"/>
    </source>
</evidence>
<accession>A0A815T7U7</accession>
<name>A0A815T7U7_9BILA</name>
<dbReference type="Proteomes" id="UP000681722">
    <property type="component" value="Unassembled WGS sequence"/>
</dbReference>
<feature type="chain" id="PRO_5036412306" evidence="1">
    <location>
        <begin position="17"/>
        <end position="327"/>
    </location>
</feature>
<feature type="signal peptide" evidence="1">
    <location>
        <begin position="1"/>
        <end position="16"/>
    </location>
</feature>
<dbReference type="Proteomes" id="UP000682733">
    <property type="component" value="Unassembled WGS sequence"/>
</dbReference>
<evidence type="ECO:0000313" key="4">
    <source>
        <dbReference type="EMBL" id="CAF4023552.1"/>
    </source>
</evidence>
<proteinExistence type="predicted"/>
<reference evidence="3" key="1">
    <citation type="submission" date="2021-02" db="EMBL/GenBank/DDBJ databases">
        <authorList>
            <person name="Nowell W R."/>
        </authorList>
    </citation>
    <scope>NUCLEOTIDE SEQUENCE</scope>
</reference>
<sequence length="327" mass="37240">MKHFLLILSILKIVSTTSLMHIHNASILQNNIPITTFINQTNMTCLFQGFKLSTCISVEYNRLNKNCLIYSNIQFVDPQQWHLNLTADLYYFRSRLITDYVYVVVSLSSQVILLPLSNATNITSLQANQTTIFYLFLNIFTNQSSNLNVTAIYSNSSSFTPPRNDLTNISIIKTEYMSKWQRNLTMYKWLWMGVGLNTSHNDLNSLILADVTNQDLYWQNWFTNEYLALFMIGTRTMSSKNVTLLDYKSLSYNRLFYIGMQNSSLTTCTGYLLLINSLSDPCLSAGTQQLSLPIILVSQTTSSQETSLKNNSVEAKSIILFATLAVN</sequence>
<comment type="caution">
    <text evidence="3">The sequence shown here is derived from an EMBL/GenBank/DDBJ whole genome shotgun (WGS) entry which is preliminary data.</text>
</comment>
<dbReference type="AlphaFoldDB" id="A0A815T7U7"/>
<evidence type="ECO:0000313" key="3">
    <source>
        <dbReference type="EMBL" id="CAF1497536.1"/>
    </source>
</evidence>
<keyword evidence="1" id="KW-0732">Signal</keyword>
<dbReference type="EMBL" id="CAJNOQ010022180">
    <property type="protein sequence ID" value="CAF1497536.1"/>
    <property type="molecule type" value="Genomic_DNA"/>
</dbReference>
<dbReference type="Proteomes" id="UP000677228">
    <property type="component" value="Unassembled WGS sequence"/>
</dbReference>
<evidence type="ECO:0000313" key="6">
    <source>
        <dbReference type="Proteomes" id="UP000663829"/>
    </source>
</evidence>
<evidence type="ECO:0000256" key="1">
    <source>
        <dbReference type="SAM" id="SignalP"/>
    </source>
</evidence>
<evidence type="ECO:0000313" key="2">
    <source>
        <dbReference type="EMBL" id="CAF1214922.1"/>
    </source>
</evidence>
<dbReference type="Proteomes" id="UP000663829">
    <property type="component" value="Unassembled WGS sequence"/>
</dbReference>
<gene>
    <name evidence="3" type="ORF">GPM918_LOCUS36534</name>
    <name evidence="2" type="ORF">OVA965_LOCUS24636</name>
    <name evidence="5" type="ORF">SRO942_LOCUS37274</name>
    <name evidence="4" type="ORF">TMI583_LOCUS25356</name>
</gene>
<organism evidence="3 6">
    <name type="scientific">Didymodactylos carnosus</name>
    <dbReference type="NCBI Taxonomy" id="1234261"/>
    <lineage>
        <taxon>Eukaryota</taxon>
        <taxon>Metazoa</taxon>
        <taxon>Spiralia</taxon>
        <taxon>Gnathifera</taxon>
        <taxon>Rotifera</taxon>
        <taxon>Eurotatoria</taxon>
        <taxon>Bdelloidea</taxon>
        <taxon>Philodinida</taxon>
        <taxon>Philodinidae</taxon>
        <taxon>Didymodactylos</taxon>
    </lineage>
</organism>
<dbReference type="EMBL" id="CAJNOK010014931">
    <property type="protein sequence ID" value="CAF1214922.1"/>
    <property type="molecule type" value="Genomic_DNA"/>
</dbReference>
<dbReference type="EMBL" id="CAJOBC010087689">
    <property type="protein sequence ID" value="CAF4359736.1"/>
    <property type="molecule type" value="Genomic_DNA"/>
</dbReference>
<protein>
    <submittedName>
        <fullName evidence="3">Uncharacterized protein</fullName>
    </submittedName>
</protein>
<keyword evidence="6" id="KW-1185">Reference proteome</keyword>